<keyword evidence="6" id="KW-1185">Reference proteome</keyword>
<dbReference type="Pfam" id="PF20240">
    <property type="entry name" value="DUF6597"/>
    <property type="match status" value="1"/>
</dbReference>
<evidence type="ECO:0000256" key="2">
    <source>
        <dbReference type="ARBA" id="ARBA00023125"/>
    </source>
</evidence>
<evidence type="ECO:0000259" key="4">
    <source>
        <dbReference type="PROSITE" id="PS01124"/>
    </source>
</evidence>
<dbReference type="EMBL" id="CP000474">
    <property type="protein sequence ID" value="ABM09412.1"/>
    <property type="molecule type" value="Genomic_DNA"/>
</dbReference>
<dbReference type="PANTHER" id="PTHR46796:SF13">
    <property type="entry name" value="HTH-TYPE TRANSCRIPTIONAL ACTIVATOR RHAS"/>
    <property type="match status" value="1"/>
</dbReference>
<accession>A1R190</accession>
<gene>
    <name evidence="5" type="ordered locus">AAur_0180</name>
</gene>
<dbReference type="PROSITE" id="PS01124">
    <property type="entry name" value="HTH_ARAC_FAMILY_2"/>
    <property type="match status" value="1"/>
</dbReference>
<evidence type="ECO:0000313" key="6">
    <source>
        <dbReference type="Proteomes" id="UP000000637"/>
    </source>
</evidence>
<dbReference type="Gene3D" id="1.10.10.60">
    <property type="entry name" value="Homeodomain-like"/>
    <property type="match status" value="1"/>
</dbReference>
<evidence type="ECO:0000313" key="5">
    <source>
        <dbReference type="EMBL" id="ABM09412.1"/>
    </source>
</evidence>
<evidence type="ECO:0000256" key="1">
    <source>
        <dbReference type="ARBA" id="ARBA00023015"/>
    </source>
</evidence>
<dbReference type="InterPro" id="IPR018060">
    <property type="entry name" value="HTH_AraC"/>
</dbReference>
<sequence length="270" mass="29423">MEGSFKGILYPARLPTFHRFPAPASVADLVQWFWIPEWNIEPGRSSRQHVIAYPASNLVVQGDVVEFSGPTTRAAYRDLTGQGWAVGALLRPAAVPLFTDHPGALRDQEVGMVLEGLQRAVSAAMTTPSVEIMHDGGTHRERAVEAFVAWLVSLEFVASEEALLANRLVDVITSEPDMILLEDVASRLAVSPRTLQRIAGKYVGLSPSALIRRRRLQDAAERTRSNPTADLAAIAVELGYADHAHLTNDFQKYLGFTPSGYRKAVGGNPG</sequence>
<evidence type="ECO:0000256" key="3">
    <source>
        <dbReference type="ARBA" id="ARBA00023163"/>
    </source>
</evidence>
<dbReference type="STRING" id="290340.AAur_0180"/>
<dbReference type="InterPro" id="IPR009057">
    <property type="entry name" value="Homeodomain-like_sf"/>
</dbReference>
<dbReference type="SUPFAM" id="SSF46689">
    <property type="entry name" value="Homeodomain-like"/>
    <property type="match status" value="1"/>
</dbReference>
<dbReference type="InterPro" id="IPR050204">
    <property type="entry name" value="AraC_XylS_family_regulators"/>
</dbReference>
<dbReference type="PANTHER" id="PTHR46796">
    <property type="entry name" value="HTH-TYPE TRANSCRIPTIONAL ACTIVATOR RHAS-RELATED"/>
    <property type="match status" value="1"/>
</dbReference>
<dbReference type="eggNOG" id="COG2207">
    <property type="taxonomic scope" value="Bacteria"/>
</dbReference>
<keyword evidence="1" id="KW-0805">Transcription regulation</keyword>
<dbReference type="KEGG" id="aau:AAur_0180"/>
<reference evidence="5 6" key="1">
    <citation type="journal article" date="2006" name="PLoS Genet.">
        <title>Secrets of soil survival revealed by the genome sequence of Arthrobacter aurescens TC1.</title>
        <authorList>
            <person name="Mongodin E.F."/>
            <person name="Shapir N."/>
            <person name="Daugherty S.C."/>
            <person name="DeBoy R.T."/>
            <person name="Emerson J.B."/>
            <person name="Shvartzbeyn A."/>
            <person name="Radune D."/>
            <person name="Vamathevan J."/>
            <person name="Riggs F."/>
            <person name="Grinberg V."/>
            <person name="Khouri H."/>
            <person name="Wackett L.P."/>
            <person name="Nelson K.E."/>
            <person name="Sadowsky M.J."/>
        </authorList>
    </citation>
    <scope>NUCLEOTIDE SEQUENCE [LARGE SCALE GENOMIC DNA]</scope>
    <source>
        <strain evidence="5 6">TC1</strain>
    </source>
</reference>
<dbReference type="GO" id="GO:0043565">
    <property type="term" value="F:sequence-specific DNA binding"/>
    <property type="evidence" value="ECO:0007669"/>
    <property type="project" value="InterPro"/>
</dbReference>
<name>A1R190_PAEAT</name>
<dbReference type="HOGENOM" id="CLU_066193_5_0_11"/>
<feature type="domain" description="HTH araC/xylS-type" evidence="4">
    <location>
        <begin position="166"/>
        <end position="264"/>
    </location>
</feature>
<dbReference type="OrthoDB" id="2559672at2"/>
<dbReference type="RefSeq" id="WP_011772950.1">
    <property type="nucleotide sequence ID" value="NC_008711.1"/>
</dbReference>
<dbReference type="GO" id="GO:0003700">
    <property type="term" value="F:DNA-binding transcription factor activity"/>
    <property type="evidence" value="ECO:0007669"/>
    <property type="project" value="InterPro"/>
</dbReference>
<dbReference type="Proteomes" id="UP000000637">
    <property type="component" value="Chromosome"/>
</dbReference>
<dbReference type="Pfam" id="PF12833">
    <property type="entry name" value="HTH_18"/>
    <property type="match status" value="1"/>
</dbReference>
<dbReference type="InterPro" id="IPR046532">
    <property type="entry name" value="DUF6597"/>
</dbReference>
<keyword evidence="2" id="KW-0238">DNA-binding</keyword>
<protein>
    <submittedName>
        <fullName evidence="5">Transcriptional regulator, AraC family</fullName>
    </submittedName>
</protein>
<dbReference type="AlphaFoldDB" id="A1R190"/>
<keyword evidence="3" id="KW-0804">Transcription</keyword>
<organism evidence="5 6">
    <name type="scientific">Paenarthrobacter aurescens (strain TC1)</name>
    <dbReference type="NCBI Taxonomy" id="290340"/>
    <lineage>
        <taxon>Bacteria</taxon>
        <taxon>Bacillati</taxon>
        <taxon>Actinomycetota</taxon>
        <taxon>Actinomycetes</taxon>
        <taxon>Micrococcales</taxon>
        <taxon>Micrococcaceae</taxon>
        <taxon>Paenarthrobacter</taxon>
    </lineage>
</organism>
<proteinExistence type="predicted"/>
<dbReference type="SMART" id="SM00342">
    <property type="entry name" value="HTH_ARAC"/>
    <property type="match status" value="1"/>
</dbReference>